<dbReference type="KEGG" id="arep:ID810_11180"/>
<sequence length="415" mass="42780">MAHTPSTTAPAHPLAGVSPDVLTVTNLIRTGRAVTRQAIAEATGMGRNTVSVLINDAVDAGLLTPNGSAPSTGGRAPATWRFRAEAGLALAIGVHTTTLRLAVADLSGATLVSEVVDWPIARGPEATLAEAAARLRVLLARAEKDWPAHGQVRVAGISLTGPVDRHSGRPIAPPIMPGWDGFDVVGTVQALLGVPVVVDNDVNVMLTGFLAAAAERQDMSEDLLYVQVGTGIGAGLLASGRIHHGADGAAGDIGHVRVTTSDQVICRCGRTGCLEAVAGGWAVLRDARRAANDGVSPFLRGRLEQAGELSIEDVITGVAAGDTECLTLTVRSATAVGDALAMLVSLLNPARVVLAGPMPQACPIFLEVAQRIVKERALGLATRNLRISVTSEGLEDERRGAAVLAVSALFDGARR</sequence>
<dbReference type="SUPFAM" id="SSF46785">
    <property type="entry name" value="Winged helix' DNA-binding domain"/>
    <property type="match status" value="1"/>
</dbReference>
<dbReference type="PANTHER" id="PTHR18964">
    <property type="entry name" value="ROK (REPRESSOR, ORF, KINASE) FAMILY"/>
    <property type="match status" value="1"/>
</dbReference>
<dbReference type="Proteomes" id="UP000594637">
    <property type="component" value="Chromosome"/>
</dbReference>
<dbReference type="PANTHER" id="PTHR18964:SF173">
    <property type="entry name" value="GLUCOKINASE"/>
    <property type="match status" value="1"/>
</dbReference>
<evidence type="ECO:0000313" key="2">
    <source>
        <dbReference type="EMBL" id="QPL05262.1"/>
    </source>
</evidence>
<dbReference type="AlphaFoldDB" id="A0A7T0LKG1"/>
<comment type="similarity">
    <text evidence="1">Belongs to the ROK (NagC/XylR) family.</text>
</comment>
<gene>
    <name evidence="2" type="ORF">ID810_11180</name>
</gene>
<dbReference type="PROSITE" id="PS01125">
    <property type="entry name" value="ROK"/>
    <property type="match status" value="1"/>
</dbReference>
<dbReference type="SUPFAM" id="SSF53067">
    <property type="entry name" value="Actin-like ATPase domain"/>
    <property type="match status" value="1"/>
</dbReference>
<dbReference type="InterPro" id="IPR036388">
    <property type="entry name" value="WH-like_DNA-bd_sf"/>
</dbReference>
<dbReference type="InterPro" id="IPR049874">
    <property type="entry name" value="ROK_cs"/>
</dbReference>
<protein>
    <submittedName>
        <fullName evidence="2">ROK family protein</fullName>
    </submittedName>
</protein>
<dbReference type="Gene3D" id="3.30.420.40">
    <property type="match status" value="2"/>
</dbReference>
<dbReference type="InterPro" id="IPR043129">
    <property type="entry name" value="ATPase_NBD"/>
</dbReference>
<organism evidence="2 3">
    <name type="scientific">Actinomyces respiraculi</name>
    <dbReference type="NCBI Taxonomy" id="2744574"/>
    <lineage>
        <taxon>Bacteria</taxon>
        <taxon>Bacillati</taxon>
        <taxon>Actinomycetota</taxon>
        <taxon>Actinomycetes</taxon>
        <taxon>Actinomycetales</taxon>
        <taxon>Actinomycetaceae</taxon>
        <taxon>Actinomyces</taxon>
    </lineage>
</organism>
<dbReference type="Gene3D" id="1.10.10.10">
    <property type="entry name" value="Winged helix-like DNA-binding domain superfamily/Winged helix DNA-binding domain"/>
    <property type="match status" value="1"/>
</dbReference>
<name>A0A7T0LKG1_9ACTO</name>
<keyword evidence="3" id="KW-1185">Reference proteome</keyword>
<reference evidence="2 3" key="1">
    <citation type="submission" date="2020-11" db="EMBL/GenBank/DDBJ databases">
        <title>Actinomyces sp. ZJ750.</title>
        <authorList>
            <person name="Zhou J."/>
        </authorList>
    </citation>
    <scope>NUCLEOTIDE SEQUENCE [LARGE SCALE GENOMIC DNA]</scope>
    <source>
        <strain evidence="2 3">ZJ750</strain>
    </source>
</reference>
<proteinExistence type="inferred from homology"/>
<evidence type="ECO:0000256" key="1">
    <source>
        <dbReference type="ARBA" id="ARBA00006479"/>
    </source>
</evidence>
<dbReference type="Pfam" id="PF00480">
    <property type="entry name" value="ROK"/>
    <property type="match status" value="1"/>
</dbReference>
<dbReference type="InterPro" id="IPR036390">
    <property type="entry name" value="WH_DNA-bd_sf"/>
</dbReference>
<accession>A0A7T0LKG1</accession>
<dbReference type="EMBL" id="CP063989">
    <property type="protein sequence ID" value="QPL05262.1"/>
    <property type="molecule type" value="Genomic_DNA"/>
</dbReference>
<dbReference type="InterPro" id="IPR000600">
    <property type="entry name" value="ROK"/>
</dbReference>
<evidence type="ECO:0000313" key="3">
    <source>
        <dbReference type="Proteomes" id="UP000594637"/>
    </source>
</evidence>
<dbReference type="RefSeq" id="WP_166857189.1">
    <property type="nucleotide sequence ID" value="NZ_CP063989.1"/>
</dbReference>